<sequence length="460" mass="52317">MTFDSAFFNGFSYAWSSRDGYRLAQTLSPEVSTEELKATYNSTNSHDIKISVRRGLQGNAALVGGIDQDGIKGWVEVYASYWNATGALVAARESDTDNGGESSQLVWTKVFEVWTDVLNQLLRGYQNYGFEAWTIPCLYVVCRNLRAFAIKADDERNRSSVEDITTNNLQDDFDPDSSKNQKLEECARTLSRVFMICQTDRAPIEESRKWGSYYIANLLLKTYFKLNSASLSKNILNSLRASGKDMPDFSAFPKSQRVTFKYHEGVLAFLEENYVQAETCLTEAWNLCHKDALRNKERILTYLIPCHLINNHTLPTKRLLEPYPRLQQLFLPLCQCIKRGELHKFDLALQEGEDEFVKRRIYLTLERGRDIALRNLLRKVFIARGFEEAKPGENPVRRTRVPVAEFAAAISLGSEEKIDNDEVECLLANMIYKGHMKGYISRQHGMVVLSKSGAFPGTGV</sequence>
<dbReference type="InterPro" id="IPR000717">
    <property type="entry name" value="PCI_dom"/>
</dbReference>
<dbReference type="GeneID" id="98124121"/>
<proteinExistence type="inferred from homology"/>
<dbReference type="PROSITE" id="PS50250">
    <property type="entry name" value="PCI"/>
    <property type="match status" value="1"/>
</dbReference>
<name>A0ABR4DKW8_9PEZI</name>
<evidence type="ECO:0000259" key="2">
    <source>
        <dbReference type="PROSITE" id="PS50250"/>
    </source>
</evidence>
<feature type="domain" description="PCI" evidence="2">
    <location>
        <begin position="258"/>
        <end position="454"/>
    </location>
</feature>
<reference evidence="3 4" key="1">
    <citation type="journal article" date="2024" name="Commun. Biol.">
        <title>Comparative genomic analysis of thermophilic fungi reveals convergent evolutionary adaptations and gene losses.</title>
        <authorList>
            <person name="Steindorff A.S."/>
            <person name="Aguilar-Pontes M.V."/>
            <person name="Robinson A.J."/>
            <person name="Andreopoulos B."/>
            <person name="LaButti K."/>
            <person name="Kuo A."/>
            <person name="Mondo S."/>
            <person name="Riley R."/>
            <person name="Otillar R."/>
            <person name="Haridas S."/>
            <person name="Lipzen A."/>
            <person name="Grimwood J."/>
            <person name="Schmutz J."/>
            <person name="Clum A."/>
            <person name="Reid I.D."/>
            <person name="Moisan M.C."/>
            <person name="Butler G."/>
            <person name="Nguyen T.T.M."/>
            <person name="Dewar K."/>
            <person name="Conant G."/>
            <person name="Drula E."/>
            <person name="Henrissat B."/>
            <person name="Hansel C."/>
            <person name="Singer S."/>
            <person name="Hutchinson M.I."/>
            <person name="de Vries R.P."/>
            <person name="Natvig D.O."/>
            <person name="Powell A.J."/>
            <person name="Tsang A."/>
            <person name="Grigoriev I.V."/>
        </authorList>
    </citation>
    <scope>NUCLEOTIDE SEQUENCE [LARGE SCALE GENOMIC DNA]</scope>
    <source>
        <strain evidence="3 4">ATCC 22073</strain>
    </source>
</reference>
<evidence type="ECO:0000256" key="1">
    <source>
        <dbReference type="ARBA" id="ARBA00025771"/>
    </source>
</evidence>
<dbReference type="RefSeq" id="XP_070869666.1">
    <property type="nucleotide sequence ID" value="XM_071009477.1"/>
</dbReference>
<dbReference type="Proteomes" id="UP001600064">
    <property type="component" value="Unassembled WGS sequence"/>
</dbReference>
<dbReference type="InterPro" id="IPR036388">
    <property type="entry name" value="WH-like_DNA-bd_sf"/>
</dbReference>
<organism evidence="3 4">
    <name type="scientific">Remersonia thermophila</name>
    <dbReference type="NCBI Taxonomy" id="72144"/>
    <lineage>
        <taxon>Eukaryota</taxon>
        <taxon>Fungi</taxon>
        <taxon>Dikarya</taxon>
        <taxon>Ascomycota</taxon>
        <taxon>Pezizomycotina</taxon>
        <taxon>Sordariomycetes</taxon>
        <taxon>Sordariomycetidae</taxon>
        <taxon>Sordariales</taxon>
        <taxon>Sordariales incertae sedis</taxon>
        <taxon>Remersonia</taxon>
    </lineage>
</organism>
<dbReference type="Gene3D" id="1.10.10.10">
    <property type="entry name" value="Winged helix-like DNA-binding domain superfamily/Winged helix DNA-binding domain"/>
    <property type="match status" value="1"/>
</dbReference>
<gene>
    <name evidence="3" type="ORF">VTJ83DRAFT_313</name>
</gene>
<comment type="similarity">
    <text evidence="1">Belongs to the CSN12 family.</text>
</comment>
<dbReference type="Pfam" id="PF01399">
    <property type="entry name" value="PCI"/>
    <property type="match status" value="1"/>
</dbReference>
<dbReference type="PANTHER" id="PTHR12732">
    <property type="entry name" value="UNCHARACTERIZED PROTEASOME COMPONENT REGION PCI-CONTAINING"/>
    <property type="match status" value="1"/>
</dbReference>
<dbReference type="SMART" id="SM00753">
    <property type="entry name" value="PAM"/>
    <property type="match status" value="1"/>
</dbReference>
<evidence type="ECO:0000313" key="4">
    <source>
        <dbReference type="Proteomes" id="UP001600064"/>
    </source>
</evidence>
<comment type="caution">
    <text evidence="3">The sequence shown here is derived from an EMBL/GenBank/DDBJ whole genome shotgun (WGS) entry which is preliminary data.</text>
</comment>
<dbReference type="InterPro" id="IPR045114">
    <property type="entry name" value="Csn12-like"/>
</dbReference>
<dbReference type="PANTHER" id="PTHR12732:SF0">
    <property type="entry name" value="PCI DOMAIN-CONTAINING PROTEIN 2"/>
    <property type="match status" value="1"/>
</dbReference>
<dbReference type="EMBL" id="JAZGUE010000001">
    <property type="protein sequence ID" value="KAL2270942.1"/>
    <property type="molecule type" value="Genomic_DNA"/>
</dbReference>
<accession>A0ABR4DKW8</accession>
<protein>
    <recommendedName>
        <fullName evidence="2">PCI domain-containing protein</fullName>
    </recommendedName>
</protein>
<evidence type="ECO:0000313" key="3">
    <source>
        <dbReference type="EMBL" id="KAL2270942.1"/>
    </source>
</evidence>
<keyword evidence="4" id="KW-1185">Reference proteome</keyword>